<dbReference type="Proteomes" id="UP000515472">
    <property type="component" value="Chromosome"/>
</dbReference>
<dbReference type="Pfam" id="PF00534">
    <property type="entry name" value="Glycos_transf_1"/>
    <property type="match status" value="1"/>
</dbReference>
<dbReference type="InterPro" id="IPR001296">
    <property type="entry name" value="Glyco_trans_1"/>
</dbReference>
<dbReference type="AlphaFoldDB" id="A0A6S6MA50"/>
<dbReference type="CDD" id="cd03801">
    <property type="entry name" value="GT4_PimA-like"/>
    <property type="match status" value="1"/>
</dbReference>
<organism evidence="2 3">
    <name type="scientific">Citrifermentans bremense</name>
    <dbReference type="NCBI Taxonomy" id="60035"/>
    <lineage>
        <taxon>Bacteria</taxon>
        <taxon>Pseudomonadati</taxon>
        <taxon>Thermodesulfobacteriota</taxon>
        <taxon>Desulfuromonadia</taxon>
        <taxon>Geobacterales</taxon>
        <taxon>Geobacteraceae</taxon>
        <taxon>Citrifermentans</taxon>
    </lineage>
</organism>
<gene>
    <name evidence="2" type="ORF">GEOBRER4_n3519</name>
</gene>
<accession>A0A6S6MA50</accession>
<protein>
    <submittedName>
        <fullName evidence="2">Glycosyl transferase, group 1</fullName>
    </submittedName>
</protein>
<dbReference type="GO" id="GO:0016757">
    <property type="term" value="F:glycosyltransferase activity"/>
    <property type="evidence" value="ECO:0007669"/>
    <property type="project" value="InterPro"/>
</dbReference>
<evidence type="ECO:0000313" key="3">
    <source>
        <dbReference type="Proteomes" id="UP000515472"/>
    </source>
</evidence>
<name>A0A6S6MA50_9BACT</name>
<dbReference type="RefSeq" id="WP_226377821.1">
    <property type="nucleotide sequence ID" value="NZ_AP023213.1"/>
</dbReference>
<dbReference type="PANTHER" id="PTHR12526">
    <property type="entry name" value="GLYCOSYLTRANSFERASE"/>
    <property type="match status" value="1"/>
</dbReference>
<keyword evidence="2" id="KW-0808">Transferase</keyword>
<dbReference type="Gene3D" id="3.40.50.2000">
    <property type="entry name" value="Glycogen Phosphorylase B"/>
    <property type="match status" value="1"/>
</dbReference>
<evidence type="ECO:0000259" key="1">
    <source>
        <dbReference type="Pfam" id="PF00534"/>
    </source>
</evidence>
<sequence length="398" mass="43437">MAMTASEKDMLAMRINGSAAVRYGVALGKLIGRMLPVRSGSPLFFFFPFFHVGGAEKVHAAIVNCFAAERPWVFFTKKSANDGFLRLFGKQARLCNFWSLLKYGYPLSVGVMAGFINRQPRPVVFGSNSLFFYLLVPFLKPEARCIDLMHAFGGGSENFSLPVAERLAARVAINGKTAADLKEQCRKQGLPENLAGRVTLIENSVTVPDSHPARATRLPLKALYVGRGSEEKRVHLVGRIAVSCKEQGLPIEVVVVGDALHAVAEEDRGFCTFLGEIAAEDELRSIYRDCDLLLLTSTREGFPMVIMEAMAQGVVPVSTDVGGIPVHVSSGRNGWLVSAGQGEDEIVEEMVGIIARMCRERELLNTMSAAAYEYARKNFGGERFCSSYRSLLLAAGGQ</sequence>
<feature type="domain" description="Glycosyl transferase family 1" evidence="1">
    <location>
        <begin position="221"/>
        <end position="372"/>
    </location>
</feature>
<reference evidence="2 3" key="1">
    <citation type="submission" date="2020-06" db="EMBL/GenBank/DDBJ databases">
        <title>Interaction of electrochemicaly active bacteria, Geobacter bremensis R4 on different carbon anode.</title>
        <authorList>
            <person name="Meng L."/>
            <person name="Yoshida N."/>
        </authorList>
    </citation>
    <scope>NUCLEOTIDE SEQUENCE [LARGE SCALE GENOMIC DNA]</scope>
    <source>
        <strain evidence="2 3">R4</strain>
    </source>
</reference>
<dbReference type="KEGG" id="gbn:GEOBRER4_33740"/>
<keyword evidence="3" id="KW-1185">Reference proteome</keyword>
<dbReference type="EMBL" id="AP023213">
    <property type="protein sequence ID" value="BCG48624.1"/>
    <property type="molecule type" value="Genomic_DNA"/>
</dbReference>
<proteinExistence type="predicted"/>
<evidence type="ECO:0000313" key="2">
    <source>
        <dbReference type="EMBL" id="BCG48624.1"/>
    </source>
</evidence>
<dbReference type="SUPFAM" id="SSF53756">
    <property type="entry name" value="UDP-Glycosyltransferase/glycogen phosphorylase"/>
    <property type="match status" value="1"/>
</dbReference>
<dbReference type="PANTHER" id="PTHR12526:SF630">
    <property type="entry name" value="GLYCOSYLTRANSFERASE"/>
    <property type="match status" value="1"/>
</dbReference>